<protein>
    <submittedName>
        <fullName evidence="7">Tn3 family transposase</fullName>
    </submittedName>
</protein>
<evidence type="ECO:0000256" key="3">
    <source>
        <dbReference type="ARBA" id="ARBA00023125"/>
    </source>
</evidence>
<dbReference type="KEGG" id="nba:CUN60_07115"/>
<dbReference type="NCBIfam" id="NF033527">
    <property type="entry name" value="transpos_Tn3"/>
    <property type="match status" value="1"/>
</dbReference>
<evidence type="ECO:0000256" key="2">
    <source>
        <dbReference type="ARBA" id="ARBA00022578"/>
    </source>
</evidence>
<gene>
    <name evidence="7" type="ORF">CUN60_07115</name>
</gene>
<accession>A0A2I7N6J8</accession>
<dbReference type="InterPro" id="IPR025296">
    <property type="entry name" value="DUF4158"/>
</dbReference>
<keyword evidence="2" id="KW-0815">Transposition</keyword>
<evidence type="ECO:0000313" key="8">
    <source>
        <dbReference type="Proteomes" id="UP000236655"/>
    </source>
</evidence>
<dbReference type="GO" id="GO:0006313">
    <property type="term" value="P:DNA transposition"/>
    <property type="evidence" value="ECO:0007669"/>
    <property type="project" value="InterPro"/>
</dbReference>
<dbReference type="Pfam" id="PF01526">
    <property type="entry name" value="DDE_Tnp_Tn3"/>
    <property type="match status" value="1"/>
</dbReference>
<organism evidence="7 8">
    <name type="scientific">Aquella oligotrophica</name>
    <dbReference type="NCBI Taxonomy" id="2067065"/>
    <lineage>
        <taxon>Bacteria</taxon>
        <taxon>Pseudomonadati</taxon>
        <taxon>Pseudomonadota</taxon>
        <taxon>Betaproteobacteria</taxon>
        <taxon>Neisseriales</taxon>
        <taxon>Neisseriaceae</taxon>
        <taxon>Aquella</taxon>
    </lineage>
</organism>
<feature type="domain" description="Tn3 transposase DDE" evidence="5">
    <location>
        <begin position="586"/>
        <end position="976"/>
    </location>
</feature>
<proteinExistence type="inferred from homology"/>
<reference evidence="8" key="1">
    <citation type="submission" date="2017-11" db="EMBL/GenBank/DDBJ databases">
        <authorList>
            <person name="Chan K.G."/>
            <person name="Lee L.S."/>
        </authorList>
    </citation>
    <scope>NUCLEOTIDE SEQUENCE [LARGE SCALE GENOMIC DNA]</scope>
    <source>
        <strain evidence="8">DSM 100970</strain>
    </source>
</reference>
<dbReference type="Proteomes" id="UP000236655">
    <property type="component" value="Chromosome"/>
</dbReference>
<sequence>MKHKPNEHLEVLTTAEQAAYYEPPDFNEEQHYEFLTLSQNELDLVMSRGSWSARAYCCLQMAYFKAVNLFFKVTWSDVSNKTVSFILEQYFYDQKIKLSKITDYEYYTQCTAIAQLYGFQMWESQFSDHLLNKANELVKLNVNQQFIALELLTCLKQQKIIRPQYTTLQGIVITAINSEKFRISNLLIEQITPEESKLILALVSNERTLSDLAAIKQDAKDFKPRMMLQECRKLNIMHPIYLITKRILPELSISKNNISNYGTFIHYYSAYDLRQHIKVEQSYLYILCYIHQRFQQIIDNLIIAFGYHQRHAQDKVGEINKQAIAANAIEQSAGMNHMKQLVRFYVDESLSDELSFGDIRQKAFNILDKQAIIKCISEDSSAVDNMIYWESVDKVATYLKSNIRCLIQNLEFSSIKEELSEAINWLKNLKIKHNITIFPNLPPRLLPYLTRKVNDQTVLVLNRYEYWVYRKIQDSITSGDTYFKDSLLYRNLSDELVAKDKKDAIRQKLTAETAKKPISKQLDELLAKSNQLWKKFHKLYRQGKLKHLYYDEKTKKLHMKRSALPKQDKIEHSLYEHFPFQDIVNVIKTVHKECRFLDSFSHVQPRYVKSEANLDHLIACILAQGMNSGIANMANIANIQYNTLQDTYLARLRLATLIAANDMISNSISQMSIFPHYSFEFGMLHGAVDGQKFNMATPTIKARHGKKYFGKGKGVVAYSLLCNHVPLQTYLLGSNDHESYFAFDIWYNNSSEINPQILTGDMHILNKANSVIMYWFDGELYPRFSNIDNQLQHLYCDKWLDKYDNYDIKPRGEINRELILSESENLERIIATLGSGEVSQASLIKKLCTYKQEHKTREALYELDKLVRSNQILQYLLDPNIISTTHRSQNRLESYHQLRSDIAQAYGKKHLIGKTDWALEISNQCGRLIANVIIHYNSMILSKLYDRYKSENNQKAFKMLKKISPIAWQHIHFQGRLVFSESAVINLDEIVKNIELAIR</sequence>
<dbReference type="EMBL" id="CP024847">
    <property type="protein sequence ID" value="AUR52078.1"/>
    <property type="molecule type" value="Genomic_DNA"/>
</dbReference>
<dbReference type="GO" id="GO:0004803">
    <property type="term" value="F:transposase activity"/>
    <property type="evidence" value="ECO:0007669"/>
    <property type="project" value="InterPro"/>
</dbReference>
<feature type="domain" description="DUF4158" evidence="6">
    <location>
        <begin position="12"/>
        <end position="175"/>
    </location>
</feature>
<dbReference type="Pfam" id="PF13700">
    <property type="entry name" value="DUF4158"/>
    <property type="match status" value="1"/>
</dbReference>
<keyword evidence="3" id="KW-0238">DNA-binding</keyword>
<dbReference type="GO" id="GO:0003677">
    <property type="term" value="F:DNA binding"/>
    <property type="evidence" value="ECO:0007669"/>
    <property type="project" value="UniProtKB-KW"/>
</dbReference>
<comment type="similarity">
    <text evidence="1">Belongs to the transposase 7 family.</text>
</comment>
<keyword evidence="8" id="KW-1185">Reference proteome</keyword>
<evidence type="ECO:0000256" key="1">
    <source>
        <dbReference type="ARBA" id="ARBA00009402"/>
    </source>
</evidence>
<evidence type="ECO:0000313" key="7">
    <source>
        <dbReference type="EMBL" id="AUR52078.1"/>
    </source>
</evidence>
<dbReference type="InterPro" id="IPR002513">
    <property type="entry name" value="Tn3_Tnp_DDE_dom"/>
</dbReference>
<evidence type="ECO:0000259" key="6">
    <source>
        <dbReference type="Pfam" id="PF13700"/>
    </source>
</evidence>
<keyword evidence="4" id="KW-0233">DNA recombination</keyword>
<evidence type="ECO:0000256" key="4">
    <source>
        <dbReference type="ARBA" id="ARBA00023172"/>
    </source>
</evidence>
<evidence type="ECO:0000259" key="5">
    <source>
        <dbReference type="Pfam" id="PF01526"/>
    </source>
</evidence>
<dbReference type="RefSeq" id="WP_102951374.1">
    <property type="nucleotide sequence ID" value="NZ_CP024847.1"/>
</dbReference>
<dbReference type="AlphaFoldDB" id="A0A2I7N6J8"/>
<dbReference type="InterPro" id="IPR047653">
    <property type="entry name" value="Tn3-like_transpos"/>
</dbReference>
<dbReference type="OrthoDB" id="5292689at2"/>
<name>A0A2I7N6J8_9NEIS</name>